<sequence>MFVIISLIWQCIVAVLGLLVLGFLALICVMFIVAGFLKLFKGAK</sequence>
<evidence type="ECO:0000313" key="3">
    <source>
        <dbReference type="Proteomes" id="UP001206548"/>
    </source>
</evidence>
<keyword evidence="1" id="KW-0472">Membrane</keyword>
<reference evidence="2 3" key="1">
    <citation type="journal article" date="2023" name="Int. J. Syst. Evol. Microbiol.">
        <title>Streptococcus sciuri sp. nov., Staphylococcus marylandisciuri sp. nov. and Staphylococcus americanisciuri sp. nov., isolated from faeces of eastern grey squirrel (Sciurus carolinensis).</title>
        <authorList>
            <person name="Volokhov D.V."/>
            <person name="Zagorodnyaya T.A."/>
            <person name="Furtak V.A."/>
            <person name="Nattanmai G."/>
            <person name="Randall L."/>
            <person name="Jose S."/>
            <person name="Gao Y."/>
            <person name="Eisenberg T."/>
            <person name="Delmonte P."/>
            <person name="Blom J."/>
            <person name="Mitchell K.K."/>
        </authorList>
    </citation>
    <scope>NUCLEOTIDE SEQUENCE [LARGE SCALE GENOMIC DNA]</scope>
    <source>
        <strain evidence="2 3">SQ9-PEA</strain>
    </source>
</reference>
<feature type="transmembrane region" description="Helical" evidence="1">
    <location>
        <begin position="6"/>
        <end position="37"/>
    </location>
</feature>
<dbReference type="RefSeq" id="WP_259138543.1">
    <property type="nucleotide sequence ID" value="NZ_JANUXX010000005.1"/>
</dbReference>
<evidence type="ECO:0000256" key="1">
    <source>
        <dbReference type="SAM" id="Phobius"/>
    </source>
</evidence>
<evidence type="ECO:0000313" key="2">
    <source>
        <dbReference type="EMBL" id="MCS4488405.1"/>
    </source>
</evidence>
<proteinExistence type="predicted"/>
<name>A0ABT2F7P1_9STRE</name>
<protein>
    <submittedName>
        <fullName evidence="2">Uncharacterized protein</fullName>
    </submittedName>
</protein>
<comment type="caution">
    <text evidence="2">The sequence shown here is derived from an EMBL/GenBank/DDBJ whole genome shotgun (WGS) entry which is preliminary data.</text>
</comment>
<gene>
    <name evidence="2" type="ORF">NXS10_05465</name>
</gene>
<accession>A0ABT2F7P1</accession>
<dbReference type="Proteomes" id="UP001206548">
    <property type="component" value="Unassembled WGS sequence"/>
</dbReference>
<keyword evidence="1" id="KW-1133">Transmembrane helix</keyword>
<keyword evidence="1" id="KW-0812">Transmembrane</keyword>
<organism evidence="2 3">
    <name type="scientific">Streptococcus sciuri</name>
    <dbReference type="NCBI Taxonomy" id="2973939"/>
    <lineage>
        <taxon>Bacteria</taxon>
        <taxon>Bacillati</taxon>
        <taxon>Bacillota</taxon>
        <taxon>Bacilli</taxon>
        <taxon>Lactobacillales</taxon>
        <taxon>Streptococcaceae</taxon>
        <taxon>Streptococcus</taxon>
    </lineage>
</organism>
<dbReference type="EMBL" id="JANUXX010000005">
    <property type="protein sequence ID" value="MCS4488405.1"/>
    <property type="molecule type" value="Genomic_DNA"/>
</dbReference>
<keyword evidence="3" id="KW-1185">Reference proteome</keyword>